<gene>
    <name evidence="2" type="ORF">AUJ59_00065</name>
</gene>
<dbReference type="EMBL" id="MNUI01000002">
    <property type="protein sequence ID" value="OIN90078.1"/>
    <property type="molecule type" value="Genomic_DNA"/>
</dbReference>
<protein>
    <submittedName>
        <fullName evidence="2">Uncharacterized protein</fullName>
    </submittedName>
</protein>
<reference evidence="2 3" key="1">
    <citation type="journal article" date="2016" name="Environ. Microbiol.">
        <title>Genomic resolution of a cold subsurface aquifer community provides metabolic insights for novel microbes adapted to high CO concentrations.</title>
        <authorList>
            <person name="Probst A.J."/>
            <person name="Castelle C.J."/>
            <person name="Singh A."/>
            <person name="Brown C.T."/>
            <person name="Anantharaman K."/>
            <person name="Sharon I."/>
            <person name="Hug L.A."/>
            <person name="Burstein D."/>
            <person name="Emerson J.B."/>
            <person name="Thomas B.C."/>
            <person name="Banfield J.F."/>
        </authorList>
    </citation>
    <scope>NUCLEOTIDE SEQUENCE [LARGE SCALE GENOMIC DNA]</scope>
    <source>
        <strain evidence="2">CG1_02_47_37</strain>
    </source>
</reference>
<feature type="region of interest" description="Disordered" evidence="1">
    <location>
        <begin position="121"/>
        <end position="141"/>
    </location>
</feature>
<dbReference type="Proteomes" id="UP000183144">
    <property type="component" value="Unassembled WGS sequence"/>
</dbReference>
<evidence type="ECO:0000313" key="3">
    <source>
        <dbReference type="Proteomes" id="UP000183144"/>
    </source>
</evidence>
<comment type="caution">
    <text evidence="2">The sequence shown here is derived from an EMBL/GenBank/DDBJ whole genome shotgun (WGS) entry which is preliminary data.</text>
</comment>
<accession>A0A1J4RVW6</accession>
<dbReference type="STRING" id="1805034.AUJ59_00065"/>
<dbReference type="AlphaFoldDB" id="A0A1J4RVW6"/>
<name>A0A1J4RVW6_9BACT</name>
<sequence>MSIARVETFLRSQPFMREIWLAEDEALQQIFNKVNDSEFNQSIEAMAGRFFKSFKKKKKLQFLTSWEKEADYKELSLRNARRVFWSARIDLQEELGSQKEALWQQALERMGAWDQVMQEYGPDSKKGKLFSTVPNKPYFNE</sequence>
<organism evidence="2 3">
    <name type="scientific">Candidatus Beckwithbacteria bacterium CG1_02_47_37</name>
    <dbReference type="NCBI Taxonomy" id="1805034"/>
    <lineage>
        <taxon>Bacteria</taxon>
        <taxon>Candidatus Beckwithiibacteriota</taxon>
    </lineage>
</organism>
<evidence type="ECO:0000256" key="1">
    <source>
        <dbReference type="SAM" id="MobiDB-lite"/>
    </source>
</evidence>
<evidence type="ECO:0000313" key="2">
    <source>
        <dbReference type="EMBL" id="OIN90078.1"/>
    </source>
</evidence>
<proteinExistence type="predicted"/>